<protein>
    <submittedName>
        <fullName evidence="4">S-adenosyl-L-methionine-dependent methyltransferase</fullName>
    </submittedName>
</protein>
<evidence type="ECO:0000256" key="2">
    <source>
        <dbReference type="ARBA" id="ARBA00022679"/>
    </source>
</evidence>
<dbReference type="SUPFAM" id="SSF53335">
    <property type="entry name" value="S-adenosyl-L-methionine-dependent methyltransferases"/>
    <property type="match status" value="1"/>
</dbReference>
<dbReference type="InterPro" id="IPR029063">
    <property type="entry name" value="SAM-dependent_MTases_sf"/>
</dbReference>
<feature type="domain" description="Methyltransferase" evidence="3">
    <location>
        <begin position="59"/>
        <end position="145"/>
    </location>
</feature>
<dbReference type="InterPro" id="IPR041698">
    <property type="entry name" value="Methyltransf_25"/>
</dbReference>
<reference evidence="4" key="1">
    <citation type="submission" date="2023-03" db="EMBL/GenBank/DDBJ databases">
        <title>Massive genome expansion in bonnet fungi (Mycena s.s.) driven by repeated elements and novel gene families across ecological guilds.</title>
        <authorList>
            <consortium name="Lawrence Berkeley National Laboratory"/>
            <person name="Harder C.B."/>
            <person name="Miyauchi S."/>
            <person name="Viragh M."/>
            <person name="Kuo A."/>
            <person name="Thoen E."/>
            <person name="Andreopoulos B."/>
            <person name="Lu D."/>
            <person name="Skrede I."/>
            <person name="Drula E."/>
            <person name="Henrissat B."/>
            <person name="Morin E."/>
            <person name="Kohler A."/>
            <person name="Barry K."/>
            <person name="LaButti K."/>
            <person name="Morin E."/>
            <person name="Salamov A."/>
            <person name="Lipzen A."/>
            <person name="Mereny Z."/>
            <person name="Hegedus B."/>
            <person name="Baldrian P."/>
            <person name="Stursova M."/>
            <person name="Weitz H."/>
            <person name="Taylor A."/>
            <person name="Grigoriev I.V."/>
            <person name="Nagy L.G."/>
            <person name="Martin F."/>
            <person name="Kauserud H."/>
        </authorList>
    </citation>
    <scope>NUCLEOTIDE SEQUENCE</scope>
    <source>
        <strain evidence="4">CBHHK002</strain>
    </source>
</reference>
<proteinExistence type="predicted"/>
<evidence type="ECO:0000313" key="4">
    <source>
        <dbReference type="EMBL" id="KAJ7343610.1"/>
    </source>
</evidence>
<evidence type="ECO:0000259" key="3">
    <source>
        <dbReference type="Pfam" id="PF13649"/>
    </source>
</evidence>
<evidence type="ECO:0000256" key="1">
    <source>
        <dbReference type="ARBA" id="ARBA00022603"/>
    </source>
</evidence>
<keyword evidence="2" id="KW-0808">Transferase</keyword>
<keyword evidence="5" id="KW-1185">Reference proteome</keyword>
<organism evidence="4 5">
    <name type="scientific">Mycena albidolilacea</name>
    <dbReference type="NCBI Taxonomy" id="1033008"/>
    <lineage>
        <taxon>Eukaryota</taxon>
        <taxon>Fungi</taxon>
        <taxon>Dikarya</taxon>
        <taxon>Basidiomycota</taxon>
        <taxon>Agaricomycotina</taxon>
        <taxon>Agaricomycetes</taxon>
        <taxon>Agaricomycetidae</taxon>
        <taxon>Agaricales</taxon>
        <taxon>Marasmiineae</taxon>
        <taxon>Mycenaceae</taxon>
        <taxon>Mycena</taxon>
    </lineage>
</organism>
<dbReference type="PANTHER" id="PTHR13069:SF21">
    <property type="entry name" value="ALKYLATED DNA REPAIR PROTEIN ALKB HOMOLOG 8"/>
    <property type="match status" value="1"/>
</dbReference>
<dbReference type="GO" id="GO:0106335">
    <property type="term" value="F:tRNA (5-carboxymethyluridine(34)-5-O)-methyltransferase activity"/>
    <property type="evidence" value="ECO:0007669"/>
    <property type="project" value="TreeGrafter"/>
</dbReference>
<dbReference type="GO" id="GO:0002098">
    <property type="term" value="P:tRNA wobble uridine modification"/>
    <property type="evidence" value="ECO:0007669"/>
    <property type="project" value="TreeGrafter"/>
</dbReference>
<dbReference type="EMBL" id="JARIHO010000023">
    <property type="protein sequence ID" value="KAJ7343610.1"/>
    <property type="molecule type" value="Genomic_DNA"/>
</dbReference>
<name>A0AAD7EQY8_9AGAR</name>
<dbReference type="Pfam" id="PF13649">
    <property type="entry name" value="Methyltransf_25"/>
    <property type="match status" value="1"/>
</dbReference>
<accession>A0AAD7EQY8</accession>
<dbReference type="AlphaFoldDB" id="A0AAD7EQY8"/>
<keyword evidence="1 4" id="KW-0489">Methyltransferase</keyword>
<dbReference type="Proteomes" id="UP001218218">
    <property type="component" value="Unassembled WGS sequence"/>
</dbReference>
<dbReference type="GO" id="GO:0005737">
    <property type="term" value="C:cytoplasm"/>
    <property type="evidence" value="ECO:0007669"/>
    <property type="project" value="TreeGrafter"/>
</dbReference>
<dbReference type="GO" id="GO:0030488">
    <property type="term" value="P:tRNA methylation"/>
    <property type="evidence" value="ECO:0007669"/>
    <property type="project" value="TreeGrafter"/>
</dbReference>
<sequence length="260" mass="28809">MAPAVTATAVAADAPDTYEEKHVHQIYDSIASHFSSTRYKPWPIIAAFLANLRDGWVGLDSGTGNGKYLPLPADRPGRVWTIGLDRSRNLLDIARTAGGTGAFREVVWGDVLGHSWREGIFDYAISIATIHHLATHERRKLAVKRLLSAVSPAHGRVLVYVWAVRQDELSKRSIPGGSSGTGQDVFVPWVMSEDKTQVFNRYYHMFDDGELAGLVTLAAEELGLAVGRPSTCSLKGVEIVQDGWERSNHYVELRRWQTEL</sequence>
<dbReference type="GO" id="GO:0000049">
    <property type="term" value="F:tRNA binding"/>
    <property type="evidence" value="ECO:0007669"/>
    <property type="project" value="TreeGrafter"/>
</dbReference>
<gene>
    <name evidence="4" type="ORF">DFH08DRAFT_702814</name>
</gene>
<dbReference type="PANTHER" id="PTHR13069">
    <property type="entry name" value="ALKYLATED DNA REPAIR PROTEIN ALKB HOMOLOG 8"/>
    <property type="match status" value="1"/>
</dbReference>
<comment type="caution">
    <text evidence="4">The sequence shown here is derived from an EMBL/GenBank/DDBJ whole genome shotgun (WGS) entry which is preliminary data.</text>
</comment>
<dbReference type="CDD" id="cd02440">
    <property type="entry name" value="AdoMet_MTases"/>
    <property type="match status" value="1"/>
</dbReference>
<dbReference type="InterPro" id="IPR051422">
    <property type="entry name" value="AlkB_tRNA_MeTrf/Diox"/>
</dbReference>
<evidence type="ECO:0000313" key="5">
    <source>
        <dbReference type="Proteomes" id="UP001218218"/>
    </source>
</evidence>
<dbReference type="GO" id="GO:0005634">
    <property type="term" value="C:nucleus"/>
    <property type="evidence" value="ECO:0007669"/>
    <property type="project" value="TreeGrafter"/>
</dbReference>
<dbReference type="Gene3D" id="3.40.50.150">
    <property type="entry name" value="Vaccinia Virus protein VP39"/>
    <property type="match status" value="1"/>
</dbReference>